<evidence type="ECO:0008006" key="3">
    <source>
        <dbReference type="Google" id="ProtNLM"/>
    </source>
</evidence>
<sequence length="78" mass="8352">MSDTAADRREFLGSGLVDVACARCGAGVRVRKTSAEHTSIQWSTAAQRRCEAFALRTGCPALRRSIEDAVESGRLLVG</sequence>
<proteinExistence type="predicted"/>
<comment type="caution">
    <text evidence="1">The sequence shown here is derived from an EMBL/GenBank/DDBJ whole genome shotgun (WGS) entry which is preliminary data.</text>
</comment>
<evidence type="ECO:0000313" key="1">
    <source>
        <dbReference type="EMBL" id="MCO1655488.1"/>
    </source>
</evidence>
<name>A0ABT0ZXS0_9PSEU</name>
<dbReference type="RefSeq" id="WP_252437325.1">
    <property type="nucleotide sequence ID" value="NZ_JAGSOV010000023.1"/>
</dbReference>
<keyword evidence="2" id="KW-1185">Reference proteome</keyword>
<dbReference type="EMBL" id="JAGSOV010000023">
    <property type="protein sequence ID" value="MCO1655488.1"/>
    <property type="molecule type" value="Genomic_DNA"/>
</dbReference>
<accession>A0ABT0ZXS0</accession>
<protein>
    <recommendedName>
        <fullName evidence="3">Ferredoxin</fullName>
    </recommendedName>
</protein>
<dbReference type="Proteomes" id="UP001165283">
    <property type="component" value="Unassembled WGS sequence"/>
</dbReference>
<evidence type="ECO:0000313" key="2">
    <source>
        <dbReference type="Proteomes" id="UP001165283"/>
    </source>
</evidence>
<organism evidence="1 2">
    <name type="scientific">Pseudonocardia humida</name>
    <dbReference type="NCBI Taxonomy" id="2800819"/>
    <lineage>
        <taxon>Bacteria</taxon>
        <taxon>Bacillati</taxon>
        <taxon>Actinomycetota</taxon>
        <taxon>Actinomycetes</taxon>
        <taxon>Pseudonocardiales</taxon>
        <taxon>Pseudonocardiaceae</taxon>
        <taxon>Pseudonocardia</taxon>
    </lineage>
</organism>
<gene>
    <name evidence="1" type="ORF">KDL28_10530</name>
</gene>
<reference evidence="1" key="1">
    <citation type="submission" date="2021-04" db="EMBL/GenBank/DDBJ databases">
        <title>Pseudonocardia sp. nov., isolated from sandy soil of mangrove forest.</title>
        <authorList>
            <person name="Zan Z."/>
            <person name="Huang R."/>
            <person name="Liu W."/>
        </authorList>
    </citation>
    <scope>NUCLEOTIDE SEQUENCE</scope>
    <source>
        <strain evidence="1">S2-4</strain>
    </source>
</reference>